<feature type="compositionally biased region" description="Acidic residues" evidence="1">
    <location>
        <begin position="366"/>
        <end position="382"/>
    </location>
</feature>
<feature type="compositionally biased region" description="Acidic residues" evidence="1">
    <location>
        <begin position="191"/>
        <end position="207"/>
    </location>
</feature>
<sequence length="504" mass="53043">MSQFPILALPSEVQALVVQRVAYNSFADLYRLRSTCKSMLALADQRGVIGYSGTLSVARLETCVIAAFGLKRLLCFYGIFGVALVFQISTHGRSVTVDEYEDFFLGLEIMNQKTEQDLIKIAREGLKENVREGLESEEFATLQALFLEAAAVEEILEMENSPEEKPRRRKKRKNSLLDPEDELPWDKPQPEEEEESEDEESDDDLSYEGDTRVEVEYDDIGFSTPGSVSAASGTVTDESESLTATNSTADGDSLADSSVSFTNIVAENSAAGGGSVADSSVSVADSVADNSTAGLGSISGSNSTGVGSVSGNVADSSPSAAGSSRISNSFAYSGAGFWESYLLRKKRKNSLLDPEDELPWDKPQHEEEEESEDEESFDDWSYEGDTRVEVEYDDMGFSTPATNSTADGDSLADSSVSFANIVAENSAAGGGSVADSSVSVADSVANNSAAGLGSISGSNSTGVGSVSGNVADSSPSAAGSSRISNSVAFYGAGKCSATSVVSNL</sequence>
<proteinExistence type="predicted"/>
<dbReference type="AlphaFoldDB" id="A0A8S9FED6"/>
<evidence type="ECO:0000313" key="2">
    <source>
        <dbReference type="EMBL" id="KAF2531571.1"/>
    </source>
</evidence>
<protein>
    <recommendedName>
        <fullName evidence="3">F-box domain-containing protein</fullName>
    </recommendedName>
</protein>
<feature type="compositionally biased region" description="Polar residues" evidence="1">
    <location>
        <begin position="224"/>
        <end position="255"/>
    </location>
</feature>
<feature type="region of interest" description="Disordered" evidence="1">
    <location>
        <begin position="290"/>
        <end position="327"/>
    </location>
</feature>
<feature type="region of interest" description="Disordered" evidence="1">
    <location>
        <begin position="157"/>
        <end position="255"/>
    </location>
</feature>
<evidence type="ECO:0000256" key="1">
    <source>
        <dbReference type="SAM" id="MobiDB-lite"/>
    </source>
</evidence>
<name>A0A8S9FED6_BRACR</name>
<feature type="compositionally biased region" description="Low complexity" evidence="1">
    <location>
        <begin position="296"/>
        <end position="327"/>
    </location>
</feature>
<gene>
    <name evidence="2" type="ORF">F2Q70_00029357</name>
</gene>
<comment type="caution">
    <text evidence="2">The sequence shown here is derived from an EMBL/GenBank/DDBJ whole genome shotgun (WGS) entry which is preliminary data.</text>
</comment>
<organism evidence="2">
    <name type="scientific">Brassica cretica</name>
    <name type="common">Mustard</name>
    <dbReference type="NCBI Taxonomy" id="69181"/>
    <lineage>
        <taxon>Eukaryota</taxon>
        <taxon>Viridiplantae</taxon>
        <taxon>Streptophyta</taxon>
        <taxon>Embryophyta</taxon>
        <taxon>Tracheophyta</taxon>
        <taxon>Spermatophyta</taxon>
        <taxon>Magnoliopsida</taxon>
        <taxon>eudicotyledons</taxon>
        <taxon>Gunneridae</taxon>
        <taxon>Pentapetalae</taxon>
        <taxon>rosids</taxon>
        <taxon>malvids</taxon>
        <taxon>Brassicales</taxon>
        <taxon>Brassicaceae</taxon>
        <taxon>Brassiceae</taxon>
        <taxon>Brassica</taxon>
    </lineage>
</organism>
<feature type="region of interest" description="Disordered" evidence="1">
    <location>
        <begin position="352"/>
        <end position="382"/>
    </location>
</feature>
<evidence type="ECO:0008006" key="3">
    <source>
        <dbReference type="Google" id="ProtNLM"/>
    </source>
</evidence>
<reference evidence="2" key="1">
    <citation type="submission" date="2019-12" db="EMBL/GenBank/DDBJ databases">
        <title>Genome sequencing and annotation of Brassica cretica.</title>
        <authorList>
            <person name="Studholme D.J."/>
            <person name="Sarris P.F."/>
        </authorList>
    </citation>
    <scope>NUCLEOTIDE SEQUENCE</scope>
    <source>
        <strain evidence="2">PFS-102/07</strain>
        <tissue evidence="2">Leaf</tissue>
    </source>
</reference>
<feature type="region of interest" description="Disordered" evidence="1">
    <location>
        <begin position="449"/>
        <end position="481"/>
    </location>
</feature>
<dbReference type="EMBL" id="QGKY02002305">
    <property type="protein sequence ID" value="KAF2531571.1"/>
    <property type="molecule type" value="Genomic_DNA"/>
</dbReference>
<accession>A0A8S9FED6</accession>